<evidence type="ECO:0000313" key="2">
    <source>
        <dbReference type="EMBL" id="WOO81349.1"/>
    </source>
</evidence>
<evidence type="ECO:0000256" key="1">
    <source>
        <dbReference type="SAM" id="MobiDB-lite"/>
    </source>
</evidence>
<dbReference type="EMBL" id="CP086716">
    <property type="protein sequence ID" value="WOO81349.1"/>
    <property type="molecule type" value="Genomic_DNA"/>
</dbReference>
<dbReference type="Proteomes" id="UP000827549">
    <property type="component" value="Chromosome 3"/>
</dbReference>
<dbReference type="GeneID" id="87808111"/>
<organism evidence="2 3">
    <name type="scientific">Vanrija pseudolonga</name>
    <dbReference type="NCBI Taxonomy" id="143232"/>
    <lineage>
        <taxon>Eukaryota</taxon>
        <taxon>Fungi</taxon>
        <taxon>Dikarya</taxon>
        <taxon>Basidiomycota</taxon>
        <taxon>Agaricomycotina</taxon>
        <taxon>Tremellomycetes</taxon>
        <taxon>Trichosporonales</taxon>
        <taxon>Trichosporonaceae</taxon>
        <taxon>Vanrija</taxon>
    </lineage>
</organism>
<gene>
    <name evidence="2" type="ORF">LOC62_03G004879</name>
</gene>
<reference evidence="2" key="1">
    <citation type="submission" date="2023-10" db="EMBL/GenBank/DDBJ databases">
        <authorList>
            <person name="Noh H."/>
        </authorList>
    </citation>
    <scope>NUCLEOTIDE SEQUENCE</scope>
    <source>
        <strain evidence="2">DUCC4014</strain>
    </source>
</reference>
<evidence type="ECO:0000313" key="3">
    <source>
        <dbReference type="Proteomes" id="UP000827549"/>
    </source>
</evidence>
<feature type="region of interest" description="Disordered" evidence="1">
    <location>
        <begin position="96"/>
        <end position="127"/>
    </location>
</feature>
<sequence>MSGAPKEQQSKSLEFTPIHPFDLENPKTWGATIGGLNWDNDKIVFSKRSLLEFLKSCQLTVNTNFTEIQKLYATFGRFSQAATDAAVADLVEAEIADPSKPEDKEASGSTGQRTTRKVIDPPGGKQSLKIYGEEYEEADALSLAPPPNGGSGVDVDVDRMQHLKVHVEPEVDGGATIEDIDDAVKGAEAKADAGAAAAKADDERVSNAPAGFRPTRKVREGPGGKSQMGSVLFGGYEDETEEDRAAARAPTGGKRQAQQTSGGGLW</sequence>
<dbReference type="RefSeq" id="XP_062627381.1">
    <property type="nucleotide sequence ID" value="XM_062771397.1"/>
</dbReference>
<name>A0AAF0YAS9_9TREE</name>
<keyword evidence="3" id="KW-1185">Reference proteome</keyword>
<protein>
    <submittedName>
        <fullName evidence="2">Uncharacterized protein</fullName>
    </submittedName>
</protein>
<feature type="region of interest" description="Disordered" evidence="1">
    <location>
        <begin position="195"/>
        <end position="266"/>
    </location>
</feature>
<feature type="compositionally biased region" description="Basic and acidic residues" evidence="1">
    <location>
        <begin position="97"/>
        <end position="106"/>
    </location>
</feature>
<accession>A0AAF0YAS9</accession>
<proteinExistence type="predicted"/>
<dbReference type="AlphaFoldDB" id="A0AAF0YAS9"/>